<dbReference type="EMBL" id="JANVFO010000001">
    <property type="protein sequence ID" value="KAJ3737697.1"/>
    <property type="molecule type" value="Genomic_DNA"/>
</dbReference>
<dbReference type="InterPro" id="IPR036259">
    <property type="entry name" value="MFS_trans_sf"/>
</dbReference>
<dbReference type="Proteomes" id="UP001176059">
    <property type="component" value="Unassembled WGS sequence"/>
</dbReference>
<sequence>MHAQVFVNFNTGSMGSIMIMVQFAQSRFNLSPALQGVVVALSRASTLDSTIDLQTRMILVTSTTSSIFPGFLVDRISRVVTMALGAAIFCAGSIVKCVWPNLVCMLHGRQMCSRSRKGFPFQSLPYPG</sequence>
<protein>
    <submittedName>
        <fullName evidence="1">Uncharacterized protein</fullName>
    </submittedName>
</protein>
<dbReference type="Gene3D" id="1.20.1250.20">
    <property type="entry name" value="MFS general substrate transporter like domains"/>
    <property type="match status" value="1"/>
</dbReference>
<keyword evidence="2" id="KW-1185">Reference proteome</keyword>
<accession>A0AA38JS88</accession>
<name>A0AA38JS88_9AGAR</name>
<dbReference type="SUPFAM" id="SSF103473">
    <property type="entry name" value="MFS general substrate transporter"/>
    <property type="match status" value="1"/>
</dbReference>
<comment type="caution">
    <text evidence="1">The sequence shown here is derived from an EMBL/GenBank/DDBJ whole genome shotgun (WGS) entry which is preliminary data.</text>
</comment>
<dbReference type="AlphaFoldDB" id="A0AA38JS88"/>
<organism evidence="1 2">
    <name type="scientific">Lentinula guzmanii</name>
    <dbReference type="NCBI Taxonomy" id="2804957"/>
    <lineage>
        <taxon>Eukaryota</taxon>
        <taxon>Fungi</taxon>
        <taxon>Dikarya</taxon>
        <taxon>Basidiomycota</taxon>
        <taxon>Agaricomycotina</taxon>
        <taxon>Agaricomycetes</taxon>
        <taxon>Agaricomycetidae</taxon>
        <taxon>Agaricales</taxon>
        <taxon>Marasmiineae</taxon>
        <taxon>Omphalotaceae</taxon>
        <taxon>Lentinula</taxon>
    </lineage>
</organism>
<evidence type="ECO:0000313" key="2">
    <source>
        <dbReference type="Proteomes" id="UP001176059"/>
    </source>
</evidence>
<proteinExistence type="predicted"/>
<reference evidence="1" key="2">
    <citation type="journal article" date="2023" name="Proc. Natl. Acad. Sci. U.S.A.">
        <title>A global phylogenomic analysis of the shiitake genus Lentinula.</title>
        <authorList>
            <person name="Sierra-Patev S."/>
            <person name="Min B."/>
            <person name="Naranjo-Ortiz M."/>
            <person name="Looney B."/>
            <person name="Konkel Z."/>
            <person name="Slot J.C."/>
            <person name="Sakamoto Y."/>
            <person name="Steenwyk J.L."/>
            <person name="Rokas A."/>
            <person name="Carro J."/>
            <person name="Camarero S."/>
            <person name="Ferreira P."/>
            <person name="Molpeceres G."/>
            <person name="Ruiz-Duenas F.J."/>
            <person name="Serrano A."/>
            <person name="Henrissat B."/>
            <person name="Drula E."/>
            <person name="Hughes K.W."/>
            <person name="Mata J.L."/>
            <person name="Ishikawa N.K."/>
            <person name="Vargas-Isla R."/>
            <person name="Ushijima S."/>
            <person name="Smith C.A."/>
            <person name="Donoghue J."/>
            <person name="Ahrendt S."/>
            <person name="Andreopoulos W."/>
            <person name="He G."/>
            <person name="LaButti K."/>
            <person name="Lipzen A."/>
            <person name="Ng V."/>
            <person name="Riley R."/>
            <person name="Sandor L."/>
            <person name="Barry K."/>
            <person name="Martinez A.T."/>
            <person name="Xiao Y."/>
            <person name="Gibbons J.G."/>
            <person name="Terashima K."/>
            <person name="Grigoriev I.V."/>
            <person name="Hibbett D."/>
        </authorList>
    </citation>
    <scope>NUCLEOTIDE SEQUENCE</scope>
    <source>
        <strain evidence="1">ET3784</strain>
    </source>
</reference>
<gene>
    <name evidence="1" type="ORF">DFJ43DRAFT_18363</name>
</gene>
<reference evidence="1" key="1">
    <citation type="submission" date="2022-08" db="EMBL/GenBank/DDBJ databases">
        <authorList>
            <consortium name="DOE Joint Genome Institute"/>
            <person name="Min B."/>
            <person name="Sierra-Patev S."/>
            <person name="Naranjo-Ortiz M."/>
            <person name="Looney B."/>
            <person name="Konkel Z."/>
            <person name="Slot J.C."/>
            <person name="Sakamoto Y."/>
            <person name="Steenwyk J.L."/>
            <person name="Rokas A."/>
            <person name="Carro J."/>
            <person name="Camarero S."/>
            <person name="Ferreira P."/>
            <person name="Molpeceres G."/>
            <person name="Ruiz-duenas F.J."/>
            <person name="Serrano A."/>
            <person name="Henrissat B."/>
            <person name="Drula E."/>
            <person name="Hughes K.W."/>
            <person name="Mata J.L."/>
            <person name="Ishikawa N.K."/>
            <person name="Vargas-Isla R."/>
            <person name="Ushijima S."/>
            <person name="Smith C.A."/>
            <person name="Ahrendt S."/>
            <person name="Andreopoulos W."/>
            <person name="He G."/>
            <person name="LaButti K."/>
            <person name="Lipzen A."/>
            <person name="Ng V."/>
            <person name="Riley R."/>
            <person name="Sandor L."/>
            <person name="Barry K."/>
            <person name="Martinez A.T."/>
            <person name="Xiao Y."/>
            <person name="Gibbons J.G."/>
            <person name="Terashima K."/>
            <person name="Hibbett D.S."/>
            <person name="Grigoriev I.V."/>
        </authorList>
    </citation>
    <scope>NUCLEOTIDE SEQUENCE</scope>
    <source>
        <strain evidence="1">ET3784</strain>
    </source>
</reference>
<evidence type="ECO:0000313" key="1">
    <source>
        <dbReference type="EMBL" id="KAJ3737697.1"/>
    </source>
</evidence>